<evidence type="ECO:0000313" key="4">
    <source>
        <dbReference type="Proteomes" id="UP001055712"/>
    </source>
</evidence>
<evidence type="ECO:0000313" key="3">
    <source>
        <dbReference type="EMBL" id="KAI3428826.1"/>
    </source>
</evidence>
<dbReference type="GO" id="GO:0005634">
    <property type="term" value="C:nucleus"/>
    <property type="evidence" value="ECO:0007669"/>
    <property type="project" value="TreeGrafter"/>
</dbReference>
<dbReference type="PANTHER" id="PTHR12828:SF3">
    <property type="entry name" value="PROTEASOME MATURATION PROTEIN"/>
    <property type="match status" value="1"/>
</dbReference>
<keyword evidence="1" id="KW-0143">Chaperone</keyword>
<dbReference type="Proteomes" id="UP001055712">
    <property type="component" value="Unassembled WGS sequence"/>
</dbReference>
<dbReference type="InterPro" id="IPR008012">
    <property type="entry name" value="Ump1"/>
</dbReference>
<dbReference type="AlphaFoldDB" id="A0A9D4TLQ7"/>
<name>A0A9D4TLQ7_CHLVU</name>
<dbReference type="Pfam" id="PF05348">
    <property type="entry name" value="UMP1"/>
    <property type="match status" value="1"/>
</dbReference>
<keyword evidence="4" id="KW-1185">Reference proteome</keyword>
<evidence type="ECO:0008006" key="5">
    <source>
        <dbReference type="Google" id="ProtNLM"/>
    </source>
</evidence>
<sequence length="139" mass="14993">MESTSLPLLTAPHDALRNGLVTLKDGAAAGHPVEQIQNMGQVTGEKARLEMLRNVYGSGLPARMQLDRQILDRAGRLPGLPSSKLGLESLTGALEDFGFESYLSLPSDSEVTPPDLHSQMEQRLGMAPNTKPMARGLQM</sequence>
<comment type="similarity">
    <text evidence="2">Belongs to the POMP/UMP1 family.</text>
</comment>
<dbReference type="GO" id="GO:0043248">
    <property type="term" value="P:proteasome assembly"/>
    <property type="evidence" value="ECO:0007669"/>
    <property type="project" value="InterPro"/>
</dbReference>
<evidence type="ECO:0000256" key="1">
    <source>
        <dbReference type="ARBA" id="ARBA00023186"/>
    </source>
</evidence>
<dbReference type="OrthoDB" id="15001at2759"/>
<evidence type="ECO:0000256" key="2">
    <source>
        <dbReference type="ARBA" id="ARBA00043974"/>
    </source>
</evidence>
<proteinExistence type="inferred from homology"/>
<accession>A0A9D4TLQ7</accession>
<protein>
    <recommendedName>
        <fullName evidence="5">Proteasome maturation factor UMP1</fullName>
    </recommendedName>
</protein>
<reference evidence="3" key="1">
    <citation type="journal article" date="2019" name="Plant J.">
        <title>Chlorella vulgaris genome assembly and annotation reveals the molecular basis for metabolic acclimation to high light conditions.</title>
        <authorList>
            <person name="Cecchin M."/>
            <person name="Marcolungo L."/>
            <person name="Rossato M."/>
            <person name="Girolomoni L."/>
            <person name="Cosentino E."/>
            <person name="Cuine S."/>
            <person name="Li-Beisson Y."/>
            <person name="Delledonne M."/>
            <person name="Ballottari M."/>
        </authorList>
    </citation>
    <scope>NUCLEOTIDE SEQUENCE</scope>
    <source>
        <strain evidence="3">211/11P</strain>
    </source>
</reference>
<organism evidence="3 4">
    <name type="scientific">Chlorella vulgaris</name>
    <name type="common">Green alga</name>
    <dbReference type="NCBI Taxonomy" id="3077"/>
    <lineage>
        <taxon>Eukaryota</taxon>
        <taxon>Viridiplantae</taxon>
        <taxon>Chlorophyta</taxon>
        <taxon>core chlorophytes</taxon>
        <taxon>Trebouxiophyceae</taxon>
        <taxon>Chlorellales</taxon>
        <taxon>Chlorellaceae</taxon>
        <taxon>Chlorella clade</taxon>
        <taxon>Chlorella</taxon>
    </lineage>
</organism>
<reference evidence="3" key="2">
    <citation type="submission" date="2020-11" db="EMBL/GenBank/DDBJ databases">
        <authorList>
            <person name="Cecchin M."/>
            <person name="Marcolungo L."/>
            <person name="Rossato M."/>
            <person name="Girolomoni L."/>
            <person name="Cosentino E."/>
            <person name="Cuine S."/>
            <person name="Li-Beisson Y."/>
            <person name="Delledonne M."/>
            <person name="Ballottari M."/>
        </authorList>
    </citation>
    <scope>NUCLEOTIDE SEQUENCE</scope>
    <source>
        <strain evidence="3">211/11P</strain>
        <tissue evidence="3">Whole cell</tissue>
    </source>
</reference>
<dbReference type="GO" id="GO:0005737">
    <property type="term" value="C:cytoplasm"/>
    <property type="evidence" value="ECO:0007669"/>
    <property type="project" value="TreeGrafter"/>
</dbReference>
<comment type="caution">
    <text evidence="3">The sequence shown here is derived from an EMBL/GenBank/DDBJ whole genome shotgun (WGS) entry which is preliminary data.</text>
</comment>
<gene>
    <name evidence="3" type="ORF">D9Q98_007643</name>
</gene>
<dbReference type="EMBL" id="SIDB01000009">
    <property type="protein sequence ID" value="KAI3428826.1"/>
    <property type="molecule type" value="Genomic_DNA"/>
</dbReference>
<dbReference type="PANTHER" id="PTHR12828">
    <property type="entry name" value="PROTEASOME MATURATION PROTEIN UMP1"/>
    <property type="match status" value="1"/>
</dbReference>